<evidence type="ECO:0000313" key="1">
    <source>
        <dbReference type="EMBL" id="JAD82332.1"/>
    </source>
</evidence>
<dbReference type="EMBL" id="GBRH01215563">
    <property type="protein sequence ID" value="JAD82332.1"/>
    <property type="molecule type" value="Transcribed_RNA"/>
</dbReference>
<accession>A0A0A9DEY7</accession>
<organism evidence="1">
    <name type="scientific">Arundo donax</name>
    <name type="common">Giant reed</name>
    <name type="synonym">Donax arundinaceus</name>
    <dbReference type="NCBI Taxonomy" id="35708"/>
    <lineage>
        <taxon>Eukaryota</taxon>
        <taxon>Viridiplantae</taxon>
        <taxon>Streptophyta</taxon>
        <taxon>Embryophyta</taxon>
        <taxon>Tracheophyta</taxon>
        <taxon>Spermatophyta</taxon>
        <taxon>Magnoliopsida</taxon>
        <taxon>Liliopsida</taxon>
        <taxon>Poales</taxon>
        <taxon>Poaceae</taxon>
        <taxon>PACMAD clade</taxon>
        <taxon>Arundinoideae</taxon>
        <taxon>Arundineae</taxon>
        <taxon>Arundo</taxon>
    </lineage>
</organism>
<sequence>MAAAFLEGKSLTAWTGELSKGCSRTETGLSCCFSSSESE</sequence>
<name>A0A0A9DEY7_ARUDO</name>
<proteinExistence type="predicted"/>
<protein>
    <submittedName>
        <fullName evidence="1">Uncharacterized protein</fullName>
    </submittedName>
</protein>
<dbReference type="AlphaFoldDB" id="A0A0A9DEY7"/>
<reference evidence="1" key="1">
    <citation type="submission" date="2014-09" db="EMBL/GenBank/DDBJ databases">
        <authorList>
            <person name="Magalhaes I.L.F."/>
            <person name="Oliveira U."/>
            <person name="Santos F.R."/>
            <person name="Vidigal T.H.D.A."/>
            <person name="Brescovit A.D."/>
            <person name="Santos A.J."/>
        </authorList>
    </citation>
    <scope>NUCLEOTIDE SEQUENCE</scope>
    <source>
        <tissue evidence="1">Shoot tissue taken approximately 20 cm above the soil surface</tissue>
    </source>
</reference>
<reference evidence="1" key="2">
    <citation type="journal article" date="2015" name="Data Brief">
        <title>Shoot transcriptome of the giant reed, Arundo donax.</title>
        <authorList>
            <person name="Barrero R.A."/>
            <person name="Guerrero F.D."/>
            <person name="Moolhuijzen P."/>
            <person name="Goolsby J.A."/>
            <person name="Tidwell J."/>
            <person name="Bellgard S.E."/>
            <person name="Bellgard M.I."/>
        </authorList>
    </citation>
    <scope>NUCLEOTIDE SEQUENCE</scope>
    <source>
        <tissue evidence="1">Shoot tissue taken approximately 20 cm above the soil surface</tissue>
    </source>
</reference>